<keyword evidence="6" id="KW-1133">Transmembrane helix</keyword>
<dbReference type="GO" id="GO:0016020">
    <property type="term" value="C:membrane"/>
    <property type="evidence" value="ECO:0007669"/>
    <property type="project" value="UniProtKB-SubCell"/>
</dbReference>
<dbReference type="AlphaFoldDB" id="A0A915ENS6"/>
<keyword evidence="9" id="KW-1185">Reference proteome</keyword>
<dbReference type="Pfam" id="PF01697">
    <property type="entry name" value="Glyco_transf_92"/>
    <property type="match status" value="1"/>
</dbReference>
<evidence type="ECO:0000256" key="1">
    <source>
        <dbReference type="ARBA" id="ARBA00004167"/>
    </source>
</evidence>
<evidence type="ECO:0000313" key="10">
    <source>
        <dbReference type="WBParaSite" id="jg8216"/>
    </source>
</evidence>
<protein>
    <recommendedName>
        <fullName evidence="8">Glycosyltransferase family 92 protein</fullName>
        <ecNumber evidence="8">2.4.1.-</ecNumber>
    </recommendedName>
</protein>
<evidence type="ECO:0000256" key="8">
    <source>
        <dbReference type="RuleBase" id="RU366017"/>
    </source>
</evidence>
<evidence type="ECO:0000313" key="9">
    <source>
        <dbReference type="Proteomes" id="UP000887574"/>
    </source>
</evidence>
<comment type="similarity">
    <text evidence="2 8">Belongs to the glycosyltransferase 92 family.</text>
</comment>
<organism evidence="9 10">
    <name type="scientific">Ditylenchus dipsaci</name>
    <dbReference type="NCBI Taxonomy" id="166011"/>
    <lineage>
        <taxon>Eukaryota</taxon>
        <taxon>Metazoa</taxon>
        <taxon>Ecdysozoa</taxon>
        <taxon>Nematoda</taxon>
        <taxon>Chromadorea</taxon>
        <taxon>Rhabditida</taxon>
        <taxon>Tylenchina</taxon>
        <taxon>Tylenchomorpha</taxon>
        <taxon>Sphaerularioidea</taxon>
        <taxon>Anguinidae</taxon>
        <taxon>Anguininae</taxon>
        <taxon>Ditylenchus</taxon>
    </lineage>
</organism>
<dbReference type="InterPro" id="IPR052012">
    <property type="entry name" value="GTase_92"/>
</dbReference>
<reference evidence="10" key="1">
    <citation type="submission" date="2022-11" db="UniProtKB">
        <authorList>
            <consortium name="WormBaseParasite"/>
        </authorList>
    </citation>
    <scope>IDENTIFICATION</scope>
</reference>
<dbReference type="InterPro" id="IPR008166">
    <property type="entry name" value="Glyco_transf_92"/>
</dbReference>
<name>A0A915ENS6_9BILA</name>
<accession>A0A915ENS6</accession>
<dbReference type="Proteomes" id="UP000887574">
    <property type="component" value="Unplaced"/>
</dbReference>
<evidence type="ECO:0000256" key="3">
    <source>
        <dbReference type="ARBA" id="ARBA00022676"/>
    </source>
</evidence>
<proteinExistence type="inferred from homology"/>
<keyword evidence="5" id="KW-0812">Transmembrane</keyword>
<dbReference type="EC" id="2.4.1.-" evidence="8"/>
<keyword evidence="3 8" id="KW-0328">Glycosyltransferase</keyword>
<evidence type="ECO:0000256" key="2">
    <source>
        <dbReference type="ARBA" id="ARBA00007647"/>
    </source>
</evidence>
<dbReference type="PANTHER" id="PTHR21645:SF22">
    <property type="entry name" value="GLYCOSYLTRANSFERASE FAMILY 92 PROTEIN"/>
    <property type="match status" value="1"/>
</dbReference>
<comment type="subcellular location">
    <subcellularLocation>
        <location evidence="1">Membrane</location>
        <topology evidence="1">Single-pass membrane protein</topology>
    </subcellularLocation>
</comment>
<evidence type="ECO:0000256" key="4">
    <source>
        <dbReference type="ARBA" id="ARBA00022679"/>
    </source>
</evidence>
<evidence type="ECO:0000256" key="7">
    <source>
        <dbReference type="ARBA" id="ARBA00023136"/>
    </source>
</evidence>
<evidence type="ECO:0000256" key="5">
    <source>
        <dbReference type="ARBA" id="ARBA00022692"/>
    </source>
</evidence>
<keyword evidence="7" id="KW-0472">Membrane</keyword>
<sequence>MAAHTDYIGGLPPFWSASPSVLHTKHVARHHDYLKIYESQEIAMIEAWPSIKLDLFSLDQIGYDPNLELDWRNQASAHTDCLLKYKEAAQFIIFGDVDDVLLPKLGISYIEEFRLLSHSHPTAAGFTYSRYNTALNTGTTPQQFSLSQVIGGAEIANEWEDGKYVVNTSRVETAWLHYPGSFFLPLMFTIPDDVNIMVHLRNWTLHSRLNDGLLKHKTPITAKPLHKTQINDLISNEALKAIQVNFNQLMHSTNYTAFLHLPVTSHYLPLIVECYNTMFYSVGRKPTSCPGPLKCQLPSIPGLKCSVASTFFRKKSISWRTSLQIAENPGQFVTNLNGCSL</sequence>
<dbReference type="PANTHER" id="PTHR21645">
    <property type="entry name" value="GLYCOSYLTRANSFERASE FAMILY 92 PROTEIN"/>
    <property type="match status" value="1"/>
</dbReference>
<dbReference type="GO" id="GO:0016757">
    <property type="term" value="F:glycosyltransferase activity"/>
    <property type="evidence" value="ECO:0007669"/>
    <property type="project" value="UniProtKB-UniRule"/>
</dbReference>
<dbReference type="WBParaSite" id="jg8216">
    <property type="protein sequence ID" value="jg8216"/>
    <property type="gene ID" value="jg8216"/>
</dbReference>
<evidence type="ECO:0000256" key="6">
    <source>
        <dbReference type="ARBA" id="ARBA00022989"/>
    </source>
</evidence>
<keyword evidence="4 8" id="KW-0808">Transferase</keyword>